<evidence type="ECO:0000259" key="1">
    <source>
        <dbReference type="Pfam" id="PF25273"/>
    </source>
</evidence>
<comment type="caution">
    <text evidence="2">The sequence shown here is derived from an EMBL/GenBank/DDBJ whole genome shotgun (WGS) entry which is preliminary data.</text>
</comment>
<dbReference type="PANTHER" id="PTHR33153">
    <property type="entry name" value="MYND-TYPE DOMAIN-CONTAINING PROTEIN"/>
    <property type="match status" value="1"/>
</dbReference>
<evidence type="ECO:0000313" key="2">
    <source>
        <dbReference type="EMBL" id="CAH3184920.1"/>
    </source>
</evidence>
<keyword evidence="3" id="KW-1185">Reference proteome</keyword>
<feature type="domain" description="DUF7869" evidence="1">
    <location>
        <begin position="59"/>
        <end position="202"/>
    </location>
</feature>
<reference evidence="2 3" key="1">
    <citation type="submission" date="2022-05" db="EMBL/GenBank/DDBJ databases">
        <authorList>
            <consortium name="Genoscope - CEA"/>
            <person name="William W."/>
        </authorList>
    </citation>
    <scope>NUCLEOTIDE SEQUENCE [LARGE SCALE GENOMIC DNA]</scope>
</reference>
<gene>
    <name evidence="2" type="ORF">PLOB_00031686</name>
</gene>
<proteinExistence type="predicted"/>
<evidence type="ECO:0000313" key="3">
    <source>
        <dbReference type="Proteomes" id="UP001159405"/>
    </source>
</evidence>
<organism evidence="2 3">
    <name type="scientific">Porites lobata</name>
    <dbReference type="NCBI Taxonomy" id="104759"/>
    <lineage>
        <taxon>Eukaryota</taxon>
        <taxon>Metazoa</taxon>
        <taxon>Cnidaria</taxon>
        <taxon>Anthozoa</taxon>
        <taxon>Hexacorallia</taxon>
        <taxon>Scleractinia</taxon>
        <taxon>Fungiina</taxon>
        <taxon>Poritidae</taxon>
        <taxon>Porites</taxon>
    </lineage>
</organism>
<sequence length="203" mass="23769">MSFAQKRKQHNEQQMAERRAYYGNCLKAELCPKKFLSLIIDGMDQSKTNLPRANCLSNDETYHFLRTHVTGAISHGNGRVFSFIDLMRWPHDSNLTLNVLLRIFIEIAETAASPTYRECNNRYILGFCALLVEKEIFKEVYLSFLMVGHTHEDVDQFFSRISKRLRRIDSMTLQELLENIRQAHTLEAETQVLDFLFDIKKMD</sequence>
<dbReference type="PANTHER" id="PTHR33153:SF3">
    <property type="entry name" value="TRAFFICKING PROTEIN PARTICLE COMPLEX SUBUNIT 11 DOMAIN-CONTAINING PROTEIN"/>
    <property type="match status" value="1"/>
</dbReference>
<dbReference type="Pfam" id="PF25273">
    <property type="entry name" value="DUF7869"/>
    <property type="match status" value="1"/>
</dbReference>
<dbReference type="Proteomes" id="UP001159405">
    <property type="component" value="Unassembled WGS sequence"/>
</dbReference>
<accession>A0ABN8S3N2</accession>
<protein>
    <recommendedName>
        <fullName evidence="1">DUF7869 domain-containing protein</fullName>
    </recommendedName>
</protein>
<name>A0ABN8S3N2_9CNID</name>
<dbReference type="EMBL" id="CALNXK010000404">
    <property type="protein sequence ID" value="CAH3184920.1"/>
    <property type="molecule type" value="Genomic_DNA"/>
</dbReference>
<dbReference type="InterPro" id="IPR057191">
    <property type="entry name" value="DUF7869"/>
</dbReference>